<feature type="compositionally biased region" description="Basic and acidic residues" evidence="1">
    <location>
        <begin position="150"/>
        <end position="177"/>
    </location>
</feature>
<accession>A0A550BRU9</accession>
<sequence>MCLAVAEALEVSSTINRLNTQQYFSFISPSVFVYRSYSARLPPAEAVHVVRHRSCRDLIWPGSSDRHILRVADERRAGRRGGSLEQAYLCPNDNDGEACQRWWCVIRPRQEIEKSLMLVDALVDDGIVIRTADGDLHWRDFPDTPAALIEKNKQDKKAKKMQVEQKGKEKGRGKEKDDGTDEEADGQDQHASHDIRKKPNWKMSGVVLDADNAMRCPRV</sequence>
<organism evidence="2 3">
    <name type="scientific">Schizophyllum amplum</name>
    <dbReference type="NCBI Taxonomy" id="97359"/>
    <lineage>
        <taxon>Eukaryota</taxon>
        <taxon>Fungi</taxon>
        <taxon>Dikarya</taxon>
        <taxon>Basidiomycota</taxon>
        <taxon>Agaricomycotina</taxon>
        <taxon>Agaricomycetes</taxon>
        <taxon>Agaricomycetidae</taxon>
        <taxon>Agaricales</taxon>
        <taxon>Schizophyllaceae</taxon>
        <taxon>Schizophyllum</taxon>
    </lineage>
</organism>
<gene>
    <name evidence="2" type="ORF">BD626DRAFT_543219</name>
</gene>
<comment type="caution">
    <text evidence="2">The sequence shown here is derived from an EMBL/GenBank/DDBJ whole genome shotgun (WGS) entry which is preliminary data.</text>
</comment>
<name>A0A550BRU9_9AGAR</name>
<proteinExistence type="predicted"/>
<keyword evidence="3" id="KW-1185">Reference proteome</keyword>
<evidence type="ECO:0000313" key="2">
    <source>
        <dbReference type="EMBL" id="TRM55265.1"/>
    </source>
</evidence>
<dbReference type="EMBL" id="VDMD01000202">
    <property type="protein sequence ID" value="TRM55265.1"/>
    <property type="molecule type" value="Genomic_DNA"/>
</dbReference>
<evidence type="ECO:0000256" key="1">
    <source>
        <dbReference type="SAM" id="MobiDB-lite"/>
    </source>
</evidence>
<evidence type="ECO:0000313" key="3">
    <source>
        <dbReference type="Proteomes" id="UP000320762"/>
    </source>
</evidence>
<dbReference type="AlphaFoldDB" id="A0A550BRU9"/>
<dbReference type="Proteomes" id="UP000320762">
    <property type="component" value="Unassembled WGS sequence"/>
</dbReference>
<protein>
    <submittedName>
        <fullName evidence="2">Uncharacterized protein</fullName>
    </submittedName>
</protein>
<reference evidence="2 3" key="1">
    <citation type="journal article" date="2019" name="New Phytol.">
        <title>Comparative genomics reveals unique wood-decay strategies and fruiting body development in the Schizophyllaceae.</title>
        <authorList>
            <person name="Almasi E."/>
            <person name="Sahu N."/>
            <person name="Krizsan K."/>
            <person name="Balint B."/>
            <person name="Kovacs G.M."/>
            <person name="Kiss B."/>
            <person name="Cseklye J."/>
            <person name="Drula E."/>
            <person name="Henrissat B."/>
            <person name="Nagy I."/>
            <person name="Chovatia M."/>
            <person name="Adam C."/>
            <person name="LaButti K."/>
            <person name="Lipzen A."/>
            <person name="Riley R."/>
            <person name="Grigoriev I.V."/>
            <person name="Nagy L.G."/>
        </authorList>
    </citation>
    <scope>NUCLEOTIDE SEQUENCE [LARGE SCALE GENOMIC DNA]</scope>
    <source>
        <strain evidence="2 3">NL-1724</strain>
    </source>
</reference>
<feature type="region of interest" description="Disordered" evidence="1">
    <location>
        <begin position="150"/>
        <end position="219"/>
    </location>
</feature>